<proteinExistence type="inferred from homology"/>
<evidence type="ECO:0000313" key="11">
    <source>
        <dbReference type="EMBL" id="MBC2770493.1"/>
    </source>
</evidence>
<evidence type="ECO:0000256" key="1">
    <source>
        <dbReference type="ARBA" id="ARBA00000553"/>
    </source>
</evidence>
<dbReference type="GO" id="GO:0017061">
    <property type="term" value="F:S-methyl-5-thioadenosine phosphorylase activity"/>
    <property type="evidence" value="ECO:0007669"/>
    <property type="project" value="UniProtKB-EC"/>
</dbReference>
<accession>A0A842HQE3</accession>
<evidence type="ECO:0000256" key="2">
    <source>
        <dbReference type="ARBA" id="ARBA00007353"/>
    </source>
</evidence>
<comment type="similarity">
    <text evidence="2 10">Belongs to the purine nucleoside phosphorylase YfiH/LACC1 family.</text>
</comment>
<name>A0A842HQE3_9BURK</name>
<dbReference type="InterPro" id="IPR011324">
    <property type="entry name" value="Cytotoxic_necrot_fac-like_cat"/>
</dbReference>
<comment type="catalytic activity">
    <reaction evidence="1">
        <text>inosine + phosphate = alpha-D-ribose 1-phosphate + hypoxanthine</text>
        <dbReference type="Rhea" id="RHEA:27646"/>
        <dbReference type="ChEBI" id="CHEBI:17368"/>
        <dbReference type="ChEBI" id="CHEBI:17596"/>
        <dbReference type="ChEBI" id="CHEBI:43474"/>
        <dbReference type="ChEBI" id="CHEBI:57720"/>
        <dbReference type="EC" id="2.4.2.1"/>
    </reaction>
    <physiologicalReaction direction="left-to-right" evidence="1">
        <dbReference type="Rhea" id="RHEA:27647"/>
    </physiologicalReaction>
</comment>
<gene>
    <name evidence="11" type="primary">pgeF</name>
    <name evidence="11" type="ORF">GTU67_11315</name>
</gene>
<dbReference type="GO" id="GO:0016787">
    <property type="term" value="F:hydrolase activity"/>
    <property type="evidence" value="ECO:0007669"/>
    <property type="project" value="UniProtKB-KW"/>
</dbReference>
<comment type="caution">
    <text evidence="11">The sequence shown here is derived from an EMBL/GenBank/DDBJ whole genome shotgun (WGS) entry which is preliminary data.</text>
</comment>
<comment type="catalytic activity">
    <reaction evidence="9">
        <text>S-methyl-5'-thioadenosine + phosphate = 5-(methylsulfanyl)-alpha-D-ribose 1-phosphate + adenine</text>
        <dbReference type="Rhea" id="RHEA:11852"/>
        <dbReference type="ChEBI" id="CHEBI:16708"/>
        <dbReference type="ChEBI" id="CHEBI:17509"/>
        <dbReference type="ChEBI" id="CHEBI:43474"/>
        <dbReference type="ChEBI" id="CHEBI:58533"/>
        <dbReference type="EC" id="2.4.2.28"/>
    </reaction>
    <physiologicalReaction direction="left-to-right" evidence="9">
        <dbReference type="Rhea" id="RHEA:11853"/>
    </physiologicalReaction>
</comment>
<organism evidence="11 12">
    <name type="scientific">Pusillimonas minor</name>
    <dbReference type="NCBI Taxonomy" id="2697024"/>
    <lineage>
        <taxon>Bacteria</taxon>
        <taxon>Pseudomonadati</taxon>
        <taxon>Pseudomonadota</taxon>
        <taxon>Betaproteobacteria</taxon>
        <taxon>Burkholderiales</taxon>
        <taxon>Alcaligenaceae</taxon>
        <taxon>Pusillimonas</taxon>
    </lineage>
</organism>
<dbReference type="Pfam" id="PF02578">
    <property type="entry name" value="Cu-oxidase_4"/>
    <property type="match status" value="1"/>
</dbReference>
<comment type="catalytic activity">
    <reaction evidence="7">
        <text>adenosine + H2O + H(+) = inosine + NH4(+)</text>
        <dbReference type="Rhea" id="RHEA:24408"/>
        <dbReference type="ChEBI" id="CHEBI:15377"/>
        <dbReference type="ChEBI" id="CHEBI:15378"/>
        <dbReference type="ChEBI" id="CHEBI:16335"/>
        <dbReference type="ChEBI" id="CHEBI:17596"/>
        <dbReference type="ChEBI" id="CHEBI:28938"/>
        <dbReference type="EC" id="3.5.4.4"/>
    </reaction>
    <physiologicalReaction direction="left-to-right" evidence="7">
        <dbReference type="Rhea" id="RHEA:24409"/>
    </physiologicalReaction>
</comment>
<dbReference type="InterPro" id="IPR038371">
    <property type="entry name" value="Cu_polyphenol_OxRdtase_sf"/>
</dbReference>
<dbReference type="EMBL" id="JACJUU010000009">
    <property type="protein sequence ID" value="MBC2770493.1"/>
    <property type="molecule type" value="Genomic_DNA"/>
</dbReference>
<dbReference type="PANTHER" id="PTHR30616:SF2">
    <property type="entry name" value="PURINE NUCLEOSIDE PHOSPHORYLASE LACC1"/>
    <property type="match status" value="1"/>
</dbReference>
<dbReference type="AlphaFoldDB" id="A0A842HQE3"/>
<keyword evidence="4" id="KW-0479">Metal-binding</keyword>
<dbReference type="Gene3D" id="3.60.140.10">
    <property type="entry name" value="CNF1/YfiH-like putative cysteine hydrolases"/>
    <property type="match status" value="1"/>
</dbReference>
<reference evidence="11 12" key="1">
    <citation type="submission" date="2020-08" db="EMBL/GenBank/DDBJ databases">
        <title>Paraeoetvoesia sp. YC-7-48 draft genome sequence.</title>
        <authorList>
            <person name="Yao L."/>
        </authorList>
    </citation>
    <scope>NUCLEOTIDE SEQUENCE [LARGE SCALE GENOMIC DNA]</scope>
    <source>
        <strain evidence="12">YC-7-48</strain>
    </source>
</reference>
<evidence type="ECO:0000256" key="3">
    <source>
        <dbReference type="ARBA" id="ARBA00022679"/>
    </source>
</evidence>
<dbReference type="PANTHER" id="PTHR30616">
    <property type="entry name" value="UNCHARACTERIZED PROTEIN YFIH"/>
    <property type="match status" value="1"/>
</dbReference>
<dbReference type="InterPro" id="IPR003730">
    <property type="entry name" value="Cu_polyphenol_OxRdtase"/>
</dbReference>
<evidence type="ECO:0000256" key="4">
    <source>
        <dbReference type="ARBA" id="ARBA00022723"/>
    </source>
</evidence>
<evidence type="ECO:0000256" key="8">
    <source>
        <dbReference type="ARBA" id="ARBA00048968"/>
    </source>
</evidence>
<protein>
    <recommendedName>
        <fullName evidence="10">Purine nucleoside phosphorylase</fullName>
    </recommendedName>
</protein>
<keyword evidence="3" id="KW-0808">Transferase</keyword>
<dbReference type="Proteomes" id="UP000545386">
    <property type="component" value="Unassembled WGS sequence"/>
</dbReference>
<dbReference type="CDD" id="cd16833">
    <property type="entry name" value="YfiH"/>
    <property type="match status" value="1"/>
</dbReference>
<sequence>MTTRLGSFQVVSGTPWRGVRYFCTTRLGGHSVSPFDTLNFGAHVGDDAAAVQACREALTAQIGAMPVWLDQVHGTVVHDADASASALGNTGQDGATASTPVADAAVTSCAGHALAVLTADCLPVVVADDAGQAVAVAHAGWRGLAAGVLDNTVAALQARLPAQAELRAWIGPAIGQSAFEVGPDVYAAFCDTQPENTVYFVRRPGSERAGGKWLADLAGLARHRLAVLGVRYIEQSNWCTYRHPELFYSYRFNHPTGRMATLAWLDPATDLP</sequence>
<keyword evidence="5" id="KW-0378">Hydrolase</keyword>
<evidence type="ECO:0000256" key="9">
    <source>
        <dbReference type="ARBA" id="ARBA00049893"/>
    </source>
</evidence>
<evidence type="ECO:0000256" key="10">
    <source>
        <dbReference type="RuleBase" id="RU361274"/>
    </source>
</evidence>
<evidence type="ECO:0000313" key="12">
    <source>
        <dbReference type="Proteomes" id="UP000545386"/>
    </source>
</evidence>
<dbReference type="GO" id="GO:0005507">
    <property type="term" value="F:copper ion binding"/>
    <property type="evidence" value="ECO:0007669"/>
    <property type="project" value="TreeGrafter"/>
</dbReference>
<keyword evidence="12" id="KW-1185">Reference proteome</keyword>
<dbReference type="NCBIfam" id="TIGR00726">
    <property type="entry name" value="peptidoglycan editing factor PgeF"/>
    <property type="match status" value="1"/>
</dbReference>
<evidence type="ECO:0000256" key="5">
    <source>
        <dbReference type="ARBA" id="ARBA00022801"/>
    </source>
</evidence>
<evidence type="ECO:0000256" key="7">
    <source>
        <dbReference type="ARBA" id="ARBA00047989"/>
    </source>
</evidence>
<dbReference type="SUPFAM" id="SSF64438">
    <property type="entry name" value="CNF1/YfiH-like putative cysteine hydrolases"/>
    <property type="match status" value="1"/>
</dbReference>
<comment type="catalytic activity">
    <reaction evidence="8">
        <text>adenosine + phosphate = alpha-D-ribose 1-phosphate + adenine</text>
        <dbReference type="Rhea" id="RHEA:27642"/>
        <dbReference type="ChEBI" id="CHEBI:16335"/>
        <dbReference type="ChEBI" id="CHEBI:16708"/>
        <dbReference type="ChEBI" id="CHEBI:43474"/>
        <dbReference type="ChEBI" id="CHEBI:57720"/>
        <dbReference type="EC" id="2.4.2.1"/>
    </reaction>
    <physiologicalReaction direction="left-to-right" evidence="8">
        <dbReference type="Rhea" id="RHEA:27643"/>
    </physiologicalReaction>
</comment>
<keyword evidence="6" id="KW-0862">Zinc</keyword>
<evidence type="ECO:0000256" key="6">
    <source>
        <dbReference type="ARBA" id="ARBA00022833"/>
    </source>
</evidence>